<name>A0ACC0CBR5_CATRO</name>
<protein>
    <submittedName>
        <fullName evidence="1">Uncharacterized protein</fullName>
    </submittedName>
</protein>
<keyword evidence="2" id="KW-1185">Reference proteome</keyword>
<evidence type="ECO:0000313" key="2">
    <source>
        <dbReference type="Proteomes" id="UP001060085"/>
    </source>
</evidence>
<comment type="caution">
    <text evidence="1">The sequence shown here is derived from an EMBL/GenBank/DDBJ whole genome shotgun (WGS) entry which is preliminary data.</text>
</comment>
<dbReference type="EMBL" id="CM044701">
    <property type="protein sequence ID" value="KAI5682248.1"/>
    <property type="molecule type" value="Genomic_DNA"/>
</dbReference>
<evidence type="ECO:0000313" key="1">
    <source>
        <dbReference type="EMBL" id="KAI5682248.1"/>
    </source>
</evidence>
<proteinExistence type="predicted"/>
<sequence>MGVRLFCNRALVWCLAGIDYEMLELCFDDLVKGFGLCPWSPTIALHVLLNLGVEAALMCHDSLRLSSCARNPHTWSFGSSLSGRSCVSILLSCTLATCKFSAERHVDTLLSRS</sequence>
<accession>A0ACC0CBR5</accession>
<reference evidence="2" key="1">
    <citation type="journal article" date="2023" name="Nat. Plants">
        <title>Single-cell RNA sequencing provides a high-resolution roadmap for understanding the multicellular compartmentation of specialized metabolism.</title>
        <authorList>
            <person name="Sun S."/>
            <person name="Shen X."/>
            <person name="Li Y."/>
            <person name="Li Y."/>
            <person name="Wang S."/>
            <person name="Li R."/>
            <person name="Zhang H."/>
            <person name="Shen G."/>
            <person name="Guo B."/>
            <person name="Wei J."/>
            <person name="Xu J."/>
            <person name="St-Pierre B."/>
            <person name="Chen S."/>
            <person name="Sun C."/>
        </authorList>
    </citation>
    <scope>NUCLEOTIDE SEQUENCE [LARGE SCALE GENOMIC DNA]</scope>
</reference>
<gene>
    <name evidence="1" type="ORF">M9H77_03476</name>
</gene>
<organism evidence="1 2">
    <name type="scientific">Catharanthus roseus</name>
    <name type="common">Madagascar periwinkle</name>
    <name type="synonym">Vinca rosea</name>
    <dbReference type="NCBI Taxonomy" id="4058"/>
    <lineage>
        <taxon>Eukaryota</taxon>
        <taxon>Viridiplantae</taxon>
        <taxon>Streptophyta</taxon>
        <taxon>Embryophyta</taxon>
        <taxon>Tracheophyta</taxon>
        <taxon>Spermatophyta</taxon>
        <taxon>Magnoliopsida</taxon>
        <taxon>eudicotyledons</taxon>
        <taxon>Gunneridae</taxon>
        <taxon>Pentapetalae</taxon>
        <taxon>asterids</taxon>
        <taxon>lamiids</taxon>
        <taxon>Gentianales</taxon>
        <taxon>Apocynaceae</taxon>
        <taxon>Rauvolfioideae</taxon>
        <taxon>Vinceae</taxon>
        <taxon>Catharanthinae</taxon>
        <taxon>Catharanthus</taxon>
    </lineage>
</organism>
<dbReference type="Proteomes" id="UP001060085">
    <property type="component" value="Linkage Group LG01"/>
</dbReference>